<organism evidence="3 4">
    <name type="scientific">Sporothrix epigloea</name>
    <dbReference type="NCBI Taxonomy" id="1892477"/>
    <lineage>
        <taxon>Eukaryota</taxon>
        <taxon>Fungi</taxon>
        <taxon>Dikarya</taxon>
        <taxon>Ascomycota</taxon>
        <taxon>Pezizomycotina</taxon>
        <taxon>Sordariomycetes</taxon>
        <taxon>Sordariomycetidae</taxon>
        <taxon>Ophiostomatales</taxon>
        <taxon>Ophiostomataceae</taxon>
        <taxon>Sporothrix</taxon>
    </lineage>
</organism>
<dbReference type="Proteomes" id="UP001642502">
    <property type="component" value="Unassembled WGS sequence"/>
</dbReference>
<dbReference type="PANTHER" id="PTHR21349:SF0">
    <property type="entry name" value="LARGE RIBOSOMAL SUBUNIT PROTEIN BL21M"/>
    <property type="match status" value="1"/>
</dbReference>
<dbReference type="SUPFAM" id="SSF141091">
    <property type="entry name" value="L21p-like"/>
    <property type="match status" value="1"/>
</dbReference>
<sequence>MPPGPTIRAAFRGALAASHGKSLSGPGHTAAAACQNTFTRACRTTPLELRQLSATTGAAARQALGFSTSTSQPAPAVAATIASDTALLNSTSASSPGAPAPVLPPSALSQLLLTPSGSPSSLSPLAVNATSVMTNHPSIYATVHIHGRPYLVTPGDSLRLPFKMPNVQPGDELLLDRVGIVGNRNVTAVSSVSHSESDSFDVAHIPGATVKAVVLGVETEPLRVMIKKKRRTRRKRSVRSKHHFTVLRIQELSLVE</sequence>
<dbReference type="PANTHER" id="PTHR21349">
    <property type="entry name" value="50S RIBOSOMAL PROTEIN L21"/>
    <property type="match status" value="1"/>
</dbReference>
<gene>
    <name evidence="3" type="ORF">SEPCBS119000_004397</name>
</gene>
<evidence type="ECO:0000313" key="3">
    <source>
        <dbReference type="EMBL" id="CAK7271046.1"/>
    </source>
</evidence>
<protein>
    <recommendedName>
        <fullName evidence="2">Large ribosomal subunit protein bL21m</fullName>
    </recommendedName>
</protein>
<comment type="caution">
    <text evidence="3">The sequence shown here is derived from an EMBL/GenBank/DDBJ whole genome shotgun (WGS) entry which is preliminary data.</text>
</comment>
<proteinExistence type="inferred from homology"/>
<reference evidence="3 4" key="1">
    <citation type="submission" date="2024-01" db="EMBL/GenBank/DDBJ databases">
        <authorList>
            <person name="Allen C."/>
            <person name="Tagirdzhanova G."/>
        </authorList>
    </citation>
    <scope>NUCLEOTIDE SEQUENCE [LARGE SCALE GENOMIC DNA]</scope>
    <source>
        <strain evidence="3 4">CBS 119000</strain>
    </source>
</reference>
<evidence type="ECO:0000256" key="1">
    <source>
        <dbReference type="ARBA" id="ARBA00008563"/>
    </source>
</evidence>
<dbReference type="InterPro" id="IPR036164">
    <property type="entry name" value="bL21-like_sf"/>
</dbReference>
<comment type="similarity">
    <text evidence="1">Belongs to the bacterial ribosomal protein bL21 family.</text>
</comment>
<dbReference type="Pfam" id="PF00829">
    <property type="entry name" value="Ribosomal_L21p"/>
    <property type="match status" value="1"/>
</dbReference>
<dbReference type="EMBL" id="CAWUON010000067">
    <property type="protein sequence ID" value="CAK7271046.1"/>
    <property type="molecule type" value="Genomic_DNA"/>
</dbReference>
<evidence type="ECO:0000313" key="4">
    <source>
        <dbReference type="Proteomes" id="UP001642502"/>
    </source>
</evidence>
<evidence type="ECO:0000256" key="2">
    <source>
        <dbReference type="ARBA" id="ARBA00044129"/>
    </source>
</evidence>
<keyword evidence="4" id="KW-1185">Reference proteome</keyword>
<name>A0ABP0DU20_9PEZI</name>
<dbReference type="InterPro" id="IPR028909">
    <property type="entry name" value="bL21-like"/>
</dbReference>
<accession>A0ABP0DU20</accession>